<keyword evidence="2 4" id="KW-0479">Metal-binding</keyword>
<keyword evidence="6" id="KW-1185">Reference proteome</keyword>
<name>A0A4Z0Z2A8_9PEZI</name>
<dbReference type="Pfam" id="PF00067">
    <property type="entry name" value="p450"/>
    <property type="match status" value="1"/>
</dbReference>
<dbReference type="PANTHER" id="PTHR24305">
    <property type="entry name" value="CYTOCHROME P450"/>
    <property type="match status" value="1"/>
</dbReference>
<dbReference type="CDD" id="cd11051">
    <property type="entry name" value="CYP59-like"/>
    <property type="match status" value="1"/>
</dbReference>
<evidence type="ECO:0000256" key="3">
    <source>
        <dbReference type="ARBA" id="ARBA00023004"/>
    </source>
</evidence>
<dbReference type="GO" id="GO:0005506">
    <property type="term" value="F:iron ion binding"/>
    <property type="evidence" value="ECO:0007669"/>
    <property type="project" value="InterPro"/>
</dbReference>
<dbReference type="STRING" id="37992.A0A4Z0Z2A8"/>
<protein>
    <recommendedName>
        <fullName evidence="7">Cytochrome P450</fullName>
    </recommendedName>
</protein>
<organism evidence="5 6">
    <name type="scientific">Xylaria hypoxylon</name>
    <dbReference type="NCBI Taxonomy" id="37992"/>
    <lineage>
        <taxon>Eukaryota</taxon>
        <taxon>Fungi</taxon>
        <taxon>Dikarya</taxon>
        <taxon>Ascomycota</taxon>
        <taxon>Pezizomycotina</taxon>
        <taxon>Sordariomycetes</taxon>
        <taxon>Xylariomycetidae</taxon>
        <taxon>Xylariales</taxon>
        <taxon>Xylariaceae</taxon>
        <taxon>Xylaria</taxon>
    </lineage>
</organism>
<comment type="cofactor">
    <cofactor evidence="4">
        <name>heme</name>
        <dbReference type="ChEBI" id="CHEBI:30413"/>
    </cofactor>
</comment>
<dbReference type="EMBL" id="SKBN01000037">
    <property type="protein sequence ID" value="TGJ85871.1"/>
    <property type="molecule type" value="Genomic_DNA"/>
</dbReference>
<feature type="binding site" description="axial binding residue" evidence="4">
    <location>
        <position position="559"/>
    </location>
    <ligand>
        <name>heme</name>
        <dbReference type="ChEBI" id="CHEBI:30413"/>
    </ligand>
    <ligandPart>
        <name>Fe</name>
        <dbReference type="ChEBI" id="CHEBI:18248"/>
    </ligandPart>
</feature>
<dbReference type="OrthoDB" id="10029320at2759"/>
<dbReference type="PRINTS" id="PR00463">
    <property type="entry name" value="EP450I"/>
</dbReference>
<proteinExistence type="predicted"/>
<evidence type="ECO:0008006" key="7">
    <source>
        <dbReference type="Google" id="ProtNLM"/>
    </source>
</evidence>
<gene>
    <name evidence="5" type="ORF">E0Z10_g2867</name>
</gene>
<dbReference type="GO" id="GO:0016705">
    <property type="term" value="F:oxidoreductase activity, acting on paired donors, with incorporation or reduction of molecular oxygen"/>
    <property type="evidence" value="ECO:0007669"/>
    <property type="project" value="InterPro"/>
</dbReference>
<dbReference type="InterPro" id="IPR050121">
    <property type="entry name" value="Cytochrome_P450_monoxygenase"/>
</dbReference>
<sequence length="630" mass="70733">MFVAVFDTRSVQMICDFHNSVDNYLADLDGNKLLDVFAQIASIPLGVRRQRNRIQDGLHVPPTARGRQLERGGSEVDFTAEELDIAQLPLAAITAALVRFALSVTINRRHVRKLQAAGVVKTTKPMPAYHPIAGHLIALKEHAQVLPRNTTIHVVIQHMAKEYPNGIFYLNLWPFNKTMIVIANPLAAAQVETASLDKPSAMCDTLEVINGGPSLMTMHGDTWKKWRGLLNPGFAAGYMTGLAPAIAQEVAVFCTLLTQLSKQGEMFQLEEYTLRLTFDVISRVTFDARLHYQTQGSALADCLRRQVYWTPFGTSFNPIRRYLSIRPLVQKYNSYRMDAFLDEEIDKQFEELVLARQSQTKAELKASSRPIISLAMDKYLEEVGNEGDLSKKAFKKLAKPQLRMFLYAGHDTTSSTLLYCILLLSEHPDVLSKLSAEHDKVFGEGLSTEDYVRVIENDPSIMNQVPYTLAVIKEVLRLFPPAGSLRDGRPDFVLVDEDGKQYPTNECHIWTLSLAMHHHPSVFSRPEDFIPERWLADASDPLHPTKGSWRAFEWGQRSCIGQTLAQMELKVALVMTMRTFDITPAYAEWDGVHPRGGIKTVNGNRAYQTEMGGGGAHPADGFPVRVKVRR</sequence>
<dbReference type="Gene3D" id="1.10.630.10">
    <property type="entry name" value="Cytochrome P450"/>
    <property type="match status" value="1"/>
</dbReference>
<dbReference type="AlphaFoldDB" id="A0A4Z0Z2A8"/>
<dbReference type="SUPFAM" id="SSF48264">
    <property type="entry name" value="Cytochrome P450"/>
    <property type="match status" value="1"/>
</dbReference>
<dbReference type="InterPro" id="IPR036396">
    <property type="entry name" value="Cyt_P450_sf"/>
</dbReference>
<evidence type="ECO:0000256" key="2">
    <source>
        <dbReference type="ARBA" id="ARBA00022723"/>
    </source>
</evidence>
<dbReference type="Gene3D" id="3.90.1150.10">
    <property type="entry name" value="Aspartate Aminotransferase, domain 1"/>
    <property type="match status" value="1"/>
</dbReference>
<dbReference type="GO" id="GO:0020037">
    <property type="term" value="F:heme binding"/>
    <property type="evidence" value="ECO:0007669"/>
    <property type="project" value="InterPro"/>
</dbReference>
<dbReference type="InterPro" id="IPR002401">
    <property type="entry name" value="Cyt_P450_E_grp-I"/>
</dbReference>
<dbReference type="PANTHER" id="PTHR24305:SF222">
    <property type="entry name" value="CYTOCHROME P450 MONOOXYGENASE STCS"/>
    <property type="match status" value="1"/>
</dbReference>
<dbReference type="Proteomes" id="UP000297716">
    <property type="component" value="Unassembled WGS sequence"/>
</dbReference>
<dbReference type="InterPro" id="IPR015422">
    <property type="entry name" value="PyrdxlP-dep_Trfase_small"/>
</dbReference>
<reference evidence="5 6" key="1">
    <citation type="submission" date="2019-03" db="EMBL/GenBank/DDBJ databases">
        <title>Draft genome sequence of Xylaria hypoxylon DSM 108379, a ubiquitous saprotrophic-parasitic fungi on hardwood.</title>
        <authorList>
            <person name="Buettner E."/>
            <person name="Leonhardt S."/>
            <person name="Gebauer A.M."/>
            <person name="Liers C."/>
            <person name="Hofrichter M."/>
            <person name="Kellner H."/>
        </authorList>
    </citation>
    <scope>NUCLEOTIDE SEQUENCE [LARGE SCALE GENOMIC DNA]</scope>
    <source>
        <strain evidence="5 6">DSM 108379</strain>
    </source>
</reference>
<comment type="caution">
    <text evidence="5">The sequence shown here is derived from an EMBL/GenBank/DDBJ whole genome shotgun (WGS) entry which is preliminary data.</text>
</comment>
<evidence type="ECO:0000313" key="5">
    <source>
        <dbReference type="EMBL" id="TGJ85871.1"/>
    </source>
</evidence>
<keyword evidence="3 4" id="KW-0408">Iron</keyword>
<evidence type="ECO:0000256" key="4">
    <source>
        <dbReference type="PIRSR" id="PIRSR602401-1"/>
    </source>
</evidence>
<dbReference type="GO" id="GO:0004497">
    <property type="term" value="F:monooxygenase activity"/>
    <property type="evidence" value="ECO:0007669"/>
    <property type="project" value="InterPro"/>
</dbReference>
<accession>A0A4Z0Z2A8</accession>
<dbReference type="InterPro" id="IPR001128">
    <property type="entry name" value="Cyt_P450"/>
</dbReference>
<evidence type="ECO:0000313" key="6">
    <source>
        <dbReference type="Proteomes" id="UP000297716"/>
    </source>
</evidence>
<keyword evidence="1 4" id="KW-0349">Heme</keyword>
<dbReference type="PRINTS" id="PR00385">
    <property type="entry name" value="P450"/>
</dbReference>
<evidence type="ECO:0000256" key="1">
    <source>
        <dbReference type="ARBA" id="ARBA00022617"/>
    </source>
</evidence>